<dbReference type="Pfam" id="PF00753">
    <property type="entry name" value="Lactamase_B"/>
    <property type="match status" value="1"/>
</dbReference>
<dbReference type="Proteomes" id="UP000030152">
    <property type="component" value="Unassembled WGS sequence"/>
</dbReference>
<keyword evidence="3" id="KW-0479">Metal-binding</keyword>
<comment type="cofactor">
    <cofactor evidence="1">
        <name>Zn(2+)</name>
        <dbReference type="ChEBI" id="CHEBI:29105"/>
    </cofactor>
</comment>
<evidence type="ECO:0000256" key="3">
    <source>
        <dbReference type="ARBA" id="ARBA00022723"/>
    </source>
</evidence>
<proteinExistence type="inferred from homology"/>
<comment type="similarity">
    <text evidence="2">Belongs to the metallo-beta-lactamase superfamily.</text>
</comment>
<dbReference type="RefSeq" id="WP_020212142.1">
    <property type="nucleotide sequence ID" value="NZ_JRLX01000002.1"/>
</dbReference>
<evidence type="ECO:0000256" key="1">
    <source>
        <dbReference type="ARBA" id="ARBA00001947"/>
    </source>
</evidence>
<evidence type="ECO:0000313" key="8">
    <source>
        <dbReference type="Proteomes" id="UP000030152"/>
    </source>
</evidence>
<dbReference type="InterPro" id="IPR036866">
    <property type="entry name" value="RibonucZ/Hydroxyglut_hydro"/>
</dbReference>
<gene>
    <name evidence="7" type="ORF">Q765_03840</name>
</gene>
<dbReference type="EMBL" id="JRLX01000002">
    <property type="protein sequence ID" value="KGO88183.1"/>
    <property type="molecule type" value="Genomic_DNA"/>
</dbReference>
<dbReference type="eggNOG" id="COG0491">
    <property type="taxonomic scope" value="Bacteria"/>
</dbReference>
<dbReference type="GO" id="GO:0046872">
    <property type="term" value="F:metal ion binding"/>
    <property type="evidence" value="ECO:0007669"/>
    <property type="project" value="UniProtKB-KW"/>
</dbReference>
<keyword evidence="4" id="KW-0378">Hydrolase</keyword>
<dbReference type="AlphaFoldDB" id="A0A0A2M9V2"/>
<evidence type="ECO:0000256" key="4">
    <source>
        <dbReference type="ARBA" id="ARBA00022801"/>
    </source>
</evidence>
<accession>A0A0A2M9V2</accession>
<sequence length="244" mass="27926">MTIIPLQEGIFTVTPTKDFTRITREELKTVDKALLTMAICPFLIVLPDDIILLDAGLGFKEDGKPVIVKLIEDAGYNANQITKVLLSHLHKDHAEGLGYTDNGTFIQNFPDAEIYLQQNELHYALDQIASHSFNQEILEEIASLPNLILMNDDTGSIGKYITYEVTGGHTPFHQAFWFKEDNVTAFYGADNLPQKSYLKFHIAYKSDYDGKKAMEDRQKWEQQAKDENWIVLFYHDISKNVMEF</sequence>
<evidence type="ECO:0000313" key="7">
    <source>
        <dbReference type="EMBL" id="KGO88183.1"/>
    </source>
</evidence>
<dbReference type="Gene3D" id="3.60.15.10">
    <property type="entry name" value="Ribonuclease Z/Hydroxyacylglutathione hydrolase-like"/>
    <property type="match status" value="1"/>
</dbReference>
<name>A0A0A2M9V2_9FLAO</name>
<dbReference type="STRING" id="1121895.GCA_000378485_01015"/>
<dbReference type="PANTHER" id="PTHR42978">
    <property type="entry name" value="QUORUM-QUENCHING LACTONASE YTNP-RELATED-RELATED"/>
    <property type="match status" value="1"/>
</dbReference>
<dbReference type="SMART" id="SM00849">
    <property type="entry name" value="Lactamase_B"/>
    <property type="match status" value="1"/>
</dbReference>
<dbReference type="InterPro" id="IPR051013">
    <property type="entry name" value="MBL_superfamily_lactonases"/>
</dbReference>
<reference evidence="7 8" key="1">
    <citation type="submission" date="2013-09" db="EMBL/GenBank/DDBJ databases">
        <authorList>
            <person name="Zeng Z."/>
            <person name="Chen C."/>
        </authorList>
    </citation>
    <scope>NUCLEOTIDE SEQUENCE [LARGE SCALE GENOMIC DNA]</scope>
    <source>
        <strain evidence="7 8">WB 3.3-2</strain>
    </source>
</reference>
<dbReference type="GO" id="GO:0016787">
    <property type="term" value="F:hydrolase activity"/>
    <property type="evidence" value="ECO:0007669"/>
    <property type="project" value="UniProtKB-KW"/>
</dbReference>
<dbReference type="SUPFAM" id="SSF56281">
    <property type="entry name" value="Metallo-hydrolase/oxidoreductase"/>
    <property type="match status" value="1"/>
</dbReference>
<protein>
    <submittedName>
        <fullName evidence="7">Beta-lactamase</fullName>
    </submittedName>
</protein>
<feature type="domain" description="Metallo-beta-lactamase" evidence="6">
    <location>
        <begin position="38"/>
        <end position="235"/>
    </location>
</feature>
<dbReference type="InterPro" id="IPR001279">
    <property type="entry name" value="Metallo-B-lactamas"/>
</dbReference>
<evidence type="ECO:0000259" key="6">
    <source>
        <dbReference type="SMART" id="SM00849"/>
    </source>
</evidence>
<dbReference type="PANTHER" id="PTHR42978:SF2">
    <property type="entry name" value="102 KBASES UNSTABLE REGION: FROM 1 TO 119443"/>
    <property type="match status" value="1"/>
</dbReference>
<evidence type="ECO:0000256" key="5">
    <source>
        <dbReference type="ARBA" id="ARBA00022833"/>
    </source>
</evidence>
<keyword evidence="5" id="KW-0862">Zinc</keyword>
<dbReference type="OrthoDB" id="9802897at2"/>
<comment type="caution">
    <text evidence="7">The sequence shown here is derived from an EMBL/GenBank/DDBJ whole genome shotgun (WGS) entry which is preliminary data.</text>
</comment>
<evidence type="ECO:0000256" key="2">
    <source>
        <dbReference type="ARBA" id="ARBA00007749"/>
    </source>
</evidence>
<keyword evidence="8" id="KW-1185">Reference proteome</keyword>
<organism evidence="7 8">
    <name type="scientific">Flavobacterium rivuli WB 3.3-2 = DSM 21788</name>
    <dbReference type="NCBI Taxonomy" id="1121895"/>
    <lineage>
        <taxon>Bacteria</taxon>
        <taxon>Pseudomonadati</taxon>
        <taxon>Bacteroidota</taxon>
        <taxon>Flavobacteriia</taxon>
        <taxon>Flavobacteriales</taxon>
        <taxon>Flavobacteriaceae</taxon>
        <taxon>Flavobacterium</taxon>
    </lineage>
</organism>